<evidence type="ECO:0000256" key="3">
    <source>
        <dbReference type="ARBA" id="ARBA00022837"/>
    </source>
</evidence>
<reference evidence="5" key="1">
    <citation type="submission" date="2021-07" db="EMBL/GenBank/DDBJ databases">
        <authorList>
            <person name="Catto M.A."/>
            <person name="Jacobson A."/>
            <person name="Kennedy G."/>
            <person name="Labadie P."/>
            <person name="Hunt B.G."/>
            <person name="Srinivasan R."/>
        </authorList>
    </citation>
    <scope>NUCLEOTIDE SEQUENCE</scope>
    <source>
        <strain evidence="5">PL_HMW_Pooled</strain>
        <tissue evidence="5">Head</tissue>
    </source>
</reference>
<keyword evidence="2" id="KW-0677">Repeat</keyword>
<evidence type="ECO:0000259" key="4">
    <source>
        <dbReference type="PROSITE" id="PS50222"/>
    </source>
</evidence>
<protein>
    <submittedName>
        <fullName evidence="5">Calcyphosin-like protein</fullName>
    </submittedName>
</protein>
<dbReference type="Gene3D" id="1.10.238.10">
    <property type="entry name" value="EF-hand"/>
    <property type="match status" value="2"/>
</dbReference>
<feature type="domain" description="EF-hand" evidence="4">
    <location>
        <begin position="45"/>
        <end position="80"/>
    </location>
</feature>
<evidence type="ECO:0000313" key="6">
    <source>
        <dbReference type="Proteomes" id="UP001219518"/>
    </source>
</evidence>
<dbReference type="CDD" id="cd00051">
    <property type="entry name" value="EFh"/>
    <property type="match status" value="1"/>
</dbReference>
<dbReference type="EMBL" id="JAHWGI010001411">
    <property type="protein sequence ID" value="KAK3930548.1"/>
    <property type="molecule type" value="Genomic_DNA"/>
</dbReference>
<name>A0AAE1HZS8_9NEOP</name>
<organism evidence="5 6">
    <name type="scientific">Frankliniella fusca</name>
    <dbReference type="NCBI Taxonomy" id="407009"/>
    <lineage>
        <taxon>Eukaryota</taxon>
        <taxon>Metazoa</taxon>
        <taxon>Ecdysozoa</taxon>
        <taxon>Arthropoda</taxon>
        <taxon>Hexapoda</taxon>
        <taxon>Insecta</taxon>
        <taxon>Pterygota</taxon>
        <taxon>Neoptera</taxon>
        <taxon>Paraneoptera</taxon>
        <taxon>Thysanoptera</taxon>
        <taxon>Terebrantia</taxon>
        <taxon>Thripoidea</taxon>
        <taxon>Thripidae</taxon>
        <taxon>Frankliniella</taxon>
    </lineage>
</organism>
<dbReference type="InterPro" id="IPR051581">
    <property type="entry name" value="Ca-bind"/>
</dbReference>
<feature type="domain" description="EF-hand" evidence="4">
    <location>
        <begin position="117"/>
        <end position="152"/>
    </location>
</feature>
<comment type="caution">
    <text evidence="5">The sequence shown here is derived from an EMBL/GenBank/DDBJ whole genome shotgun (WGS) entry which is preliminary data.</text>
</comment>
<evidence type="ECO:0000256" key="2">
    <source>
        <dbReference type="ARBA" id="ARBA00022737"/>
    </source>
</evidence>
<gene>
    <name evidence="5" type="ORF">KUF71_005282</name>
</gene>
<dbReference type="PROSITE" id="PS50222">
    <property type="entry name" value="EF_HAND_2"/>
    <property type="match status" value="3"/>
</dbReference>
<dbReference type="InterPro" id="IPR018247">
    <property type="entry name" value="EF_Hand_1_Ca_BS"/>
</dbReference>
<dbReference type="PANTHER" id="PTHR34524:SF6">
    <property type="entry name" value="CALCYPHOSINE LIKE"/>
    <property type="match status" value="1"/>
</dbReference>
<feature type="domain" description="EF-hand" evidence="4">
    <location>
        <begin position="81"/>
        <end position="116"/>
    </location>
</feature>
<dbReference type="Proteomes" id="UP001219518">
    <property type="component" value="Unassembled WGS sequence"/>
</dbReference>
<dbReference type="SMART" id="SM00054">
    <property type="entry name" value="EFh"/>
    <property type="match status" value="4"/>
</dbReference>
<dbReference type="GO" id="GO:0005509">
    <property type="term" value="F:calcium ion binding"/>
    <property type="evidence" value="ECO:0007669"/>
    <property type="project" value="InterPro"/>
</dbReference>
<dbReference type="InterPro" id="IPR002048">
    <property type="entry name" value="EF_hand_dom"/>
</dbReference>
<dbReference type="PANTHER" id="PTHR34524">
    <property type="entry name" value="CALCYPHOSIN"/>
    <property type="match status" value="1"/>
</dbReference>
<reference evidence="5" key="2">
    <citation type="journal article" date="2023" name="BMC Genomics">
        <title>Pest status, molecular evolution, and epigenetic factors derived from the genome assembly of Frankliniella fusca, a thysanopteran phytovirus vector.</title>
        <authorList>
            <person name="Catto M.A."/>
            <person name="Labadie P.E."/>
            <person name="Jacobson A.L."/>
            <person name="Kennedy G.G."/>
            <person name="Srinivasan R."/>
            <person name="Hunt B.G."/>
        </authorList>
    </citation>
    <scope>NUCLEOTIDE SEQUENCE</scope>
    <source>
        <strain evidence="5">PL_HMW_Pooled</strain>
    </source>
</reference>
<dbReference type="PROSITE" id="PS00018">
    <property type="entry name" value="EF_HAND_1"/>
    <property type="match status" value="2"/>
</dbReference>
<keyword evidence="3" id="KW-0106">Calcium</keyword>
<dbReference type="SUPFAM" id="SSF47473">
    <property type="entry name" value="EF-hand"/>
    <property type="match status" value="1"/>
</dbReference>
<evidence type="ECO:0000256" key="1">
    <source>
        <dbReference type="ARBA" id="ARBA00022723"/>
    </source>
</evidence>
<keyword evidence="1" id="KW-0479">Metal-binding</keyword>
<evidence type="ECO:0000313" key="5">
    <source>
        <dbReference type="EMBL" id="KAK3930548.1"/>
    </source>
</evidence>
<keyword evidence="6" id="KW-1185">Reference proteome</keyword>
<accession>A0AAE1HZS8</accession>
<sequence length="214" mass="24434">MMWSRPQSGNSHRESMMMSEARRQVSVTACPLERLRLICLSRGASGIMGLGRMFRLMDDDGSKALNFEEFSHGMKDAGLELDPDHLKELFDMFDKDKSGSVSLNEFLLQIRPPLSENRLSLIRQAFQKMDKTGDGVVTVDDLRNVYSVKSHPQYQSGELTEDQILDKFLSNFDTENASDGKVTEEEFINYYSGVSSSIDEDGYFDLMMRQAWRL</sequence>
<dbReference type="InterPro" id="IPR011992">
    <property type="entry name" value="EF-hand-dom_pair"/>
</dbReference>
<dbReference type="AlphaFoldDB" id="A0AAE1HZS8"/>
<dbReference type="Pfam" id="PF13499">
    <property type="entry name" value="EF-hand_7"/>
    <property type="match status" value="2"/>
</dbReference>
<proteinExistence type="predicted"/>